<dbReference type="InterPro" id="IPR002881">
    <property type="entry name" value="DUF58"/>
</dbReference>
<evidence type="ECO:0000259" key="2">
    <source>
        <dbReference type="Pfam" id="PF01882"/>
    </source>
</evidence>
<organism evidence="3">
    <name type="scientific">Sporolactobacillus sp. Y61</name>
    <dbReference type="NCBI Taxonomy" id="3160863"/>
    <lineage>
        <taxon>Bacteria</taxon>
        <taxon>Bacillati</taxon>
        <taxon>Bacillota</taxon>
        <taxon>Bacilli</taxon>
        <taxon>Bacillales</taxon>
        <taxon>Sporolactobacillaceae</taxon>
        <taxon>Sporolactobacillus</taxon>
    </lineage>
</organism>
<dbReference type="PANTHER" id="PTHR34351">
    <property type="entry name" value="SLR1927 PROTEIN-RELATED"/>
    <property type="match status" value="1"/>
</dbReference>
<dbReference type="AlphaFoldDB" id="A0AAU8IEM5"/>
<sequence length="398" mass="44830">MTPLHTFFHRLTHSVWLHYGTVLFVLGLMFAFALAQGSFISWFLFYVFLPIALYITLLMFYPRQLIHPVRTFQNQQLHAGDTLKIDLILSRTHAFPFILLSVTDGPDDSEESGSVKVHTSASFWSGKSVTVHYAIPEIRRGAHRFSTVQVNIEDPLGFFKRKLILPCPQSVLVFPKISQIRLNDRRMGNVDPRFTSQDIDLSQFSGIRAYQPNDRISWLDWKSTARSGRLVSKQFDRDLERHASIVLVVKDHDSGPVFERSISFTASFVKMLLSAGYTVRLACSNRQAPAYLRGDVKKGMQEAGRLLAGLTRQDALRTEDVQLAVNSKVAGFAVSTDPALAAALIEFARAKKQRQALFLVTDRPGDADIGRFASPYLSLFVVAHDHFDSLIQARDKNG</sequence>
<dbReference type="RefSeq" id="WP_353948215.1">
    <property type="nucleotide sequence ID" value="NZ_CP159510.1"/>
</dbReference>
<reference evidence="3" key="1">
    <citation type="submission" date="2024-06" db="EMBL/GenBank/DDBJ databases">
        <authorList>
            <person name="Fan A."/>
            <person name="Zhang F.Y."/>
            <person name="Zhang L."/>
        </authorList>
    </citation>
    <scope>NUCLEOTIDE SEQUENCE</scope>
    <source>
        <strain evidence="3">Y61</strain>
    </source>
</reference>
<dbReference type="EMBL" id="CP159510">
    <property type="protein sequence ID" value="XCJ16844.1"/>
    <property type="molecule type" value="Genomic_DNA"/>
</dbReference>
<accession>A0AAU8IEM5</accession>
<proteinExistence type="predicted"/>
<feature type="transmembrane region" description="Helical" evidence="1">
    <location>
        <begin position="42"/>
        <end position="61"/>
    </location>
</feature>
<evidence type="ECO:0000256" key="1">
    <source>
        <dbReference type="SAM" id="Phobius"/>
    </source>
</evidence>
<evidence type="ECO:0000313" key="3">
    <source>
        <dbReference type="EMBL" id="XCJ16844.1"/>
    </source>
</evidence>
<keyword evidence="1" id="KW-0812">Transmembrane</keyword>
<keyword evidence="1" id="KW-1133">Transmembrane helix</keyword>
<feature type="domain" description="DUF58" evidence="2">
    <location>
        <begin position="207"/>
        <end position="254"/>
    </location>
</feature>
<feature type="transmembrane region" description="Helical" evidence="1">
    <location>
        <begin position="16"/>
        <end position="35"/>
    </location>
</feature>
<dbReference type="PANTHER" id="PTHR34351:SF2">
    <property type="entry name" value="DUF58 DOMAIN-CONTAINING PROTEIN"/>
    <property type="match status" value="1"/>
</dbReference>
<name>A0AAU8IEM5_9BACL</name>
<gene>
    <name evidence="3" type="ORF">ABNN70_14610</name>
</gene>
<keyword evidence="1" id="KW-0472">Membrane</keyword>
<protein>
    <submittedName>
        <fullName evidence="3">DUF58 domain-containing protein</fullName>
    </submittedName>
</protein>
<dbReference type="Pfam" id="PF01882">
    <property type="entry name" value="DUF58"/>
    <property type="match status" value="1"/>
</dbReference>